<evidence type="ECO:0000256" key="2">
    <source>
        <dbReference type="ARBA" id="ARBA00022801"/>
    </source>
</evidence>
<name>A0A179G2V3_PURLI</name>
<dbReference type="PANTHER" id="PTHR43248">
    <property type="entry name" value="2-SUCCINYL-6-HYDROXY-2,4-CYCLOHEXADIENE-1-CARBOXYLATE SYNTHASE"/>
    <property type="match status" value="1"/>
</dbReference>
<evidence type="ECO:0000259" key="6">
    <source>
        <dbReference type="Pfam" id="PF08386"/>
    </source>
</evidence>
<feature type="region of interest" description="Disordered" evidence="3">
    <location>
        <begin position="1"/>
        <end position="21"/>
    </location>
</feature>
<evidence type="ECO:0000313" key="7">
    <source>
        <dbReference type="EMBL" id="OAQ71790.1"/>
    </source>
</evidence>
<dbReference type="Gene3D" id="3.40.50.1820">
    <property type="entry name" value="alpha/beta hydrolase"/>
    <property type="match status" value="1"/>
</dbReference>
<gene>
    <name evidence="7" type="ORF">VFPBJ_10569</name>
</gene>
<evidence type="ECO:0000256" key="3">
    <source>
        <dbReference type="SAM" id="MobiDB-lite"/>
    </source>
</evidence>
<proteinExistence type="inferred from homology"/>
<keyword evidence="2 7" id="KW-0378">Hydrolase</keyword>
<accession>A0A179G2V3</accession>
<dbReference type="Pfam" id="PF08386">
    <property type="entry name" value="Abhydrolase_4"/>
    <property type="match status" value="1"/>
</dbReference>
<feature type="domain" description="AB hydrolase-1" evidence="5">
    <location>
        <begin position="119"/>
        <end position="274"/>
    </location>
</feature>
<sequence length="596" mass="64803">MDEKRQPAGPPRRRPRPKTKLAQAGAAALAICWLSFNLVSNVVPQCHAQPHNGNDDGLLSYPGEHIKWKPCGTVRGRSLECSDIDVPMDQFNASNNHGGKSFSIPLVRLRGRNNATRNLVMNPGGPGGSGFALMYGDGPELSALVDERFHILSFDPRGVNSSRPLASCYPDQATRDAMANPNDGDPERDSPGRYAWTTNYVRACADTLGEHGRYVNTPQTAADMNSILDAVGQESMVYWGLSYGSLLGQTYAQMFPERCERVVVDGVADVFEWYEAPLLLADYTDSQRVLDGFFDECVKAGGRCALASLAGSARELQAKVMAFLEGLKQDPLPVYVDAATYGVLDHKAMWLSGVWRHMYTPGNWFQLADRLAALLTPGGNATDAFLAYGRGEPPAFRPVGEATDVVELNDGTVGPAHFPPGREALNGLLFPFYATHGFALSHNRINHARQQWPVPHTHAFRPRNGTRTAHPLLVLSTTYDPVCPLRSARVARDAFEGARLVEVKAYGHCSLAMPSRCAVGHVRAYLENGTLPERDVKCDADVGYFERPKEGGGGGAEARAVAVNHARGEEEDGGEGGLWAAQLALARSSTWASWRS</sequence>
<dbReference type="Pfam" id="PF00561">
    <property type="entry name" value="Abhydrolase_1"/>
    <property type="match status" value="1"/>
</dbReference>
<dbReference type="Proteomes" id="UP000078240">
    <property type="component" value="Unassembled WGS sequence"/>
</dbReference>
<dbReference type="PANTHER" id="PTHR43248:SF25">
    <property type="entry name" value="AB HYDROLASE-1 DOMAIN-CONTAINING PROTEIN-RELATED"/>
    <property type="match status" value="1"/>
</dbReference>
<evidence type="ECO:0000313" key="8">
    <source>
        <dbReference type="Proteomes" id="UP000078240"/>
    </source>
</evidence>
<feature type="transmembrane region" description="Helical" evidence="4">
    <location>
        <begin position="21"/>
        <end position="39"/>
    </location>
</feature>
<dbReference type="AlphaFoldDB" id="A0A179G2V3"/>
<keyword evidence="4" id="KW-0812">Transmembrane</keyword>
<comment type="similarity">
    <text evidence="1">Belongs to the peptidase S33 family.</text>
</comment>
<protein>
    <submittedName>
        <fullName evidence="7">Alpha beta hydrolase fold-1 protein</fullName>
    </submittedName>
</protein>
<dbReference type="SUPFAM" id="SSF53474">
    <property type="entry name" value="alpha/beta-Hydrolases"/>
    <property type="match status" value="1"/>
</dbReference>
<dbReference type="InterPro" id="IPR000073">
    <property type="entry name" value="AB_hydrolase_1"/>
</dbReference>
<dbReference type="GO" id="GO:0016787">
    <property type="term" value="F:hydrolase activity"/>
    <property type="evidence" value="ECO:0007669"/>
    <property type="project" value="UniProtKB-KW"/>
</dbReference>
<organism evidence="7 8">
    <name type="scientific">Purpureocillium lilacinum</name>
    <name type="common">Paecilomyces lilacinus</name>
    <dbReference type="NCBI Taxonomy" id="33203"/>
    <lineage>
        <taxon>Eukaryota</taxon>
        <taxon>Fungi</taxon>
        <taxon>Dikarya</taxon>
        <taxon>Ascomycota</taxon>
        <taxon>Pezizomycotina</taxon>
        <taxon>Sordariomycetes</taxon>
        <taxon>Hypocreomycetidae</taxon>
        <taxon>Hypocreales</taxon>
        <taxon>Ophiocordycipitaceae</taxon>
        <taxon>Purpureocillium</taxon>
    </lineage>
</organism>
<dbReference type="InterPro" id="IPR029058">
    <property type="entry name" value="AB_hydrolase_fold"/>
</dbReference>
<dbReference type="EMBL" id="LSBH01000010">
    <property type="protein sequence ID" value="OAQ71790.1"/>
    <property type="molecule type" value="Genomic_DNA"/>
</dbReference>
<dbReference type="InterPro" id="IPR013595">
    <property type="entry name" value="Pept_S33_TAP-like_C"/>
</dbReference>
<dbReference type="InterPro" id="IPR051601">
    <property type="entry name" value="Serine_prot/Carboxylest_S33"/>
</dbReference>
<keyword evidence="4" id="KW-1133">Transmembrane helix</keyword>
<comment type="caution">
    <text evidence="7">The sequence shown here is derived from an EMBL/GenBank/DDBJ whole genome shotgun (WGS) entry which is preliminary data.</text>
</comment>
<evidence type="ECO:0000259" key="5">
    <source>
        <dbReference type="Pfam" id="PF00561"/>
    </source>
</evidence>
<evidence type="ECO:0000256" key="4">
    <source>
        <dbReference type="SAM" id="Phobius"/>
    </source>
</evidence>
<keyword evidence="4" id="KW-0472">Membrane</keyword>
<evidence type="ECO:0000256" key="1">
    <source>
        <dbReference type="ARBA" id="ARBA00010088"/>
    </source>
</evidence>
<reference evidence="7 8" key="1">
    <citation type="submission" date="2016-01" db="EMBL/GenBank/DDBJ databases">
        <title>Biosynthesis of antibiotic leucinostatins and their inhibition on Phytophthora in bio-control Purpureocillium lilacinum.</title>
        <authorList>
            <person name="Wang G."/>
            <person name="Liu Z."/>
            <person name="Lin R."/>
            <person name="Li E."/>
            <person name="Mao Z."/>
            <person name="Ling J."/>
            <person name="Yin W."/>
            <person name="Xie B."/>
        </authorList>
    </citation>
    <scope>NUCLEOTIDE SEQUENCE [LARGE SCALE GENOMIC DNA]</scope>
    <source>
        <strain evidence="7">PLBJ-1</strain>
    </source>
</reference>
<feature type="domain" description="Peptidase S33 tripeptidyl aminopeptidase-like C-terminal" evidence="6">
    <location>
        <begin position="450"/>
        <end position="538"/>
    </location>
</feature>